<accession>A0A8H6YYR3</accession>
<gene>
    <name evidence="7" type="ORF">MSAN_00980700</name>
</gene>
<dbReference type="GO" id="GO:0005871">
    <property type="term" value="C:kinesin complex"/>
    <property type="evidence" value="ECO:0007669"/>
    <property type="project" value="TreeGrafter"/>
</dbReference>
<evidence type="ECO:0000313" key="7">
    <source>
        <dbReference type="EMBL" id="KAF7367204.1"/>
    </source>
</evidence>
<keyword evidence="3 4" id="KW-0505">Motor protein</keyword>
<keyword evidence="4" id="KW-0493">Microtubule</keyword>
<dbReference type="EMBL" id="JACAZH010000006">
    <property type="protein sequence ID" value="KAF7367204.1"/>
    <property type="molecule type" value="Genomic_DNA"/>
</dbReference>
<reference evidence="7" key="1">
    <citation type="submission" date="2020-05" db="EMBL/GenBank/DDBJ databases">
        <title>Mycena genomes resolve the evolution of fungal bioluminescence.</title>
        <authorList>
            <person name="Tsai I.J."/>
        </authorList>
    </citation>
    <scope>NUCLEOTIDE SEQUENCE</scope>
    <source>
        <strain evidence="7">160909Yilan</strain>
    </source>
</reference>
<dbReference type="SUPFAM" id="SSF52540">
    <property type="entry name" value="P-loop containing nucleoside triphosphate hydrolases"/>
    <property type="match status" value="1"/>
</dbReference>
<dbReference type="GO" id="GO:0007018">
    <property type="term" value="P:microtubule-based movement"/>
    <property type="evidence" value="ECO:0007669"/>
    <property type="project" value="InterPro"/>
</dbReference>
<dbReference type="AlphaFoldDB" id="A0A8H6YYR3"/>
<evidence type="ECO:0000256" key="1">
    <source>
        <dbReference type="ARBA" id="ARBA00022741"/>
    </source>
</evidence>
<dbReference type="Gene3D" id="3.40.850.10">
    <property type="entry name" value="Kinesin motor domain"/>
    <property type="match status" value="1"/>
</dbReference>
<dbReference type="OrthoDB" id="2916633at2759"/>
<feature type="compositionally biased region" description="Acidic residues" evidence="5">
    <location>
        <begin position="67"/>
        <end position="76"/>
    </location>
</feature>
<dbReference type="PROSITE" id="PS50067">
    <property type="entry name" value="KINESIN_MOTOR_2"/>
    <property type="match status" value="1"/>
</dbReference>
<dbReference type="InterPro" id="IPR001752">
    <property type="entry name" value="Kinesin_motor_dom"/>
</dbReference>
<dbReference type="InterPro" id="IPR036961">
    <property type="entry name" value="Kinesin_motor_dom_sf"/>
</dbReference>
<proteinExistence type="inferred from homology"/>
<comment type="similarity">
    <text evidence="3 4">Belongs to the TRAFAC class myosin-kinesin ATPase superfamily. Kinesin family.</text>
</comment>
<evidence type="ECO:0000256" key="5">
    <source>
        <dbReference type="SAM" id="MobiDB-lite"/>
    </source>
</evidence>
<dbReference type="InterPro" id="IPR027640">
    <property type="entry name" value="Kinesin-like_fam"/>
</dbReference>
<feature type="binding site" evidence="3">
    <location>
        <begin position="180"/>
        <end position="187"/>
    </location>
    <ligand>
        <name>ATP</name>
        <dbReference type="ChEBI" id="CHEBI:30616"/>
    </ligand>
</feature>
<keyword evidence="1 3" id="KW-0547">Nucleotide-binding</keyword>
<evidence type="ECO:0000256" key="2">
    <source>
        <dbReference type="ARBA" id="ARBA00022840"/>
    </source>
</evidence>
<dbReference type="PROSITE" id="PS00411">
    <property type="entry name" value="KINESIN_MOTOR_1"/>
    <property type="match status" value="1"/>
</dbReference>
<dbReference type="InterPro" id="IPR027417">
    <property type="entry name" value="P-loop_NTPase"/>
</dbReference>
<dbReference type="GO" id="GO:0016887">
    <property type="term" value="F:ATP hydrolysis activity"/>
    <property type="evidence" value="ECO:0007669"/>
    <property type="project" value="TreeGrafter"/>
</dbReference>
<keyword evidence="8" id="KW-1185">Reference proteome</keyword>
<name>A0A8H6YYR3_9AGAR</name>
<feature type="domain" description="Kinesin motor" evidence="6">
    <location>
        <begin position="110"/>
        <end position="374"/>
    </location>
</feature>
<comment type="caution">
    <text evidence="7">The sequence shown here is derived from an EMBL/GenBank/DDBJ whole genome shotgun (WGS) entry which is preliminary data.</text>
</comment>
<evidence type="ECO:0000259" key="6">
    <source>
        <dbReference type="PROSITE" id="PS50067"/>
    </source>
</evidence>
<dbReference type="GO" id="GO:0003777">
    <property type="term" value="F:microtubule motor activity"/>
    <property type="evidence" value="ECO:0007669"/>
    <property type="project" value="InterPro"/>
</dbReference>
<evidence type="ECO:0000256" key="3">
    <source>
        <dbReference type="PROSITE-ProRule" id="PRU00283"/>
    </source>
</evidence>
<dbReference type="GO" id="GO:0008017">
    <property type="term" value="F:microtubule binding"/>
    <property type="evidence" value="ECO:0007669"/>
    <property type="project" value="InterPro"/>
</dbReference>
<dbReference type="Proteomes" id="UP000623467">
    <property type="component" value="Unassembled WGS sequence"/>
</dbReference>
<dbReference type="PRINTS" id="PR00380">
    <property type="entry name" value="KINESINHEAVY"/>
</dbReference>
<dbReference type="Pfam" id="PF00225">
    <property type="entry name" value="Kinesin"/>
    <property type="match status" value="1"/>
</dbReference>
<dbReference type="GO" id="GO:0005524">
    <property type="term" value="F:ATP binding"/>
    <property type="evidence" value="ECO:0007669"/>
    <property type="project" value="UniProtKB-UniRule"/>
</dbReference>
<keyword evidence="2 3" id="KW-0067">ATP-binding</keyword>
<organism evidence="7 8">
    <name type="scientific">Mycena sanguinolenta</name>
    <dbReference type="NCBI Taxonomy" id="230812"/>
    <lineage>
        <taxon>Eukaryota</taxon>
        <taxon>Fungi</taxon>
        <taxon>Dikarya</taxon>
        <taxon>Basidiomycota</taxon>
        <taxon>Agaricomycotina</taxon>
        <taxon>Agaricomycetes</taxon>
        <taxon>Agaricomycetidae</taxon>
        <taxon>Agaricales</taxon>
        <taxon>Marasmiineae</taxon>
        <taxon>Mycenaceae</taxon>
        <taxon>Mycena</taxon>
    </lineage>
</organism>
<feature type="region of interest" description="Disordered" evidence="5">
    <location>
        <begin position="67"/>
        <end position="101"/>
    </location>
</feature>
<dbReference type="GO" id="GO:0005874">
    <property type="term" value="C:microtubule"/>
    <property type="evidence" value="ECO:0007669"/>
    <property type="project" value="UniProtKB-KW"/>
</dbReference>
<dbReference type="PANTHER" id="PTHR24115:SF799">
    <property type="entry name" value="KINESIN-LIKE PROTEIN"/>
    <property type="match status" value="1"/>
</dbReference>
<protein>
    <recommendedName>
        <fullName evidence="4">Kinesin-like protein</fullName>
    </recommendedName>
</protein>
<evidence type="ECO:0000256" key="4">
    <source>
        <dbReference type="RuleBase" id="RU000394"/>
    </source>
</evidence>
<dbReference type="PANTHER" id="PTHR24115">
    <property type="entry name" value="KINESIN-RELATED"/>
    <property type="match status" value="1"/>
</dbReference>
<sequence>MTMSTLHTITTHKKYRELLAEWAADNTDDRNQYKSGPPIPDAIVLVAFRTRPPNDGEVELFDAPLDDEETDDEGQVDDAGHDHGLRAKKQPPVTRPVPKIPAQRPPEVFMCGVTARPRRMVVHVPNMTWKGAGLLHKSYPADVCFGPDATNEEVYDQTVKTPGLIELAVQGGVACVIAYGQTSAGKTYSMMGLELAIAQDLFPLLPVDDTGTTQFEVHVTFLELLGNKARDLMRADEVGKNIEIREAETGSVYPALQSTQVESAKELEDIIVRCLGHRRTAQTSRNAKSSRSHAILTILLKNKTPGGAGGEIILVDLAGSERHADSKKHSAARFQETRDNNKSLLALKDCVRAHVSGAALVPFRTSKLTLLLKPIFDRKTSRPETHCRHCARVATYPGRGAQRKYTWVCVTVQGDMLGPMVGVFWS</sequence>
<dbReference type="SMART" id="SM00129">
    <property type="entry name" value="KISc"/>
    <property type="match status" value="1"/>
</dbReference>
<evidence type="ECO:0000313" key="8">
    <source>
        <dbReference type="Proteomes" id="UP000623467"/>
    </source>
</evidence>
<dbReference type="InterPro" id="IPR019821">
    <property type="entry name" value="Kinesin_motor_CS"/>
</dbReference>